<feature type="compositionally biased region" description="Gly residues" evidence="1">
    <location>
        <begin position="133"/>
        <end position="143"/>
    </location>
</feature>
<feature type="domain" description="Haemophore haem-binding" evidence="3">
    <location>
        <begin position="38"/>
        <end position="115"/>
    </location>
</feature>
<dbReference type="InterPro" id="IPR038378">
    <property type="entry name" value="MHB_sf"/>
</dbReference>
<feature type="signal peptide" evidence="2">
    <location>
        <begin position="1"/>
        <end position="35"/>
    </location>
</feature>
<feature type="chain" id="PRO_5003885398" description="Haemophore haem-binding domain-containing protein" evidence="2">
    <location>
        <begin position="36"/>
        <end position="184"/>
    </location>
</feature>
<accession>K5B9P4</accession>
<dbReference type="NCBIfam" id="TIGR04530">
    <property type="entry name" value="hemophoreRv0203"/>
    <property type="match status" value="1"/>
</dbReference>
<dbReference type="Pfam" id="PF16525">
    <property type="entry name" value="MHB"/>
    <property type="match status" value="1"/>
</dbReference>
<keyword evidence="5" id="KW-1185">Reference proteome</keyword>
<dbReference type="OrthoDB" id="4753125at2"/>
<dbReference type="STRING" id="1122247.GCA_000379865_01919"/>
<evidence type="ECO:0000313" key="5">
    <source>
        <dbReference type="Proteomes" id="UP000006265"/>
    </source>
</evidence>
<evidence type="ECO:0000256" key="2">
    <source>
        <dbReference type="SAM" id="SignalP"/>
    </source>
</evidence>
<dbReference type="AlphaFoldDB" id="K5B9P4"/>
<dbReference type="GO" id="GO:0020037">
    <property type="term" value="F:heme binding"/>
    <property type="evidence" value="ECO:0007669"/>
    <property type="project" value="InterPro"/>
</dbReference>
<evidence type="ECO:0000313" key="4">
    <source>
        <dbReference type="EMBL" id="EKF25803.1"/>
    </source>
</evidence>
<comment type="caution">
    <text evidence="4">The sequence shown here is derived from an EMBL/GenBank/DDBJ whole genome shotgun (WGS) entry which is preliminary data.</text>
</comment>
<keyword evidence="2" id="KW-0732">Signal</keyword>
<reference evidence="4 5" key="1">
    <citation type="journal article" date="2012" name="J. Bacteriol.">
        <title>Genome sequence of Mycobacterium hassiacum DSM 44199, a rare source of heat-stable mycobacterial proteins.</title>
        <authorList>
            <person name="Tiago I."/>
            <person name="Maranha A."/>
            <person name="Mendes V."/>
            <person name="Alarico S."/>
            <person name="Moynihan P.J."/>
            <person name="Clarke A.J."/>
            <person name="Macedo-Ribeiro S."/>
            <person name="Pereira P.J."/>
            <person name="Empadinhas N."/>
        </authorList>
    </citation>
    <scope>NUCLEOTIDE SEQUENCE [LARGE SCALE GENOMIC DNA]</scope>
    <source>
        <strain evidence="5">DSM 44199 / CIP 105218 / JCM 12690 / 3849</strain>
    </source>
</reference>
<dbReference type="NCBIfam" id="TIGR04529">
    <property type="entry name" value="MTB_hemophore"/>
    <property type="match status" value="1"/>
</dbReference>
<dbReference type="InterPro" id="IPR032407">
    <property type="entry name" value="MHB"/>
</dbReference>
<dbReference type="PATRIC" id="fig|1122247.3.peg.178"/>
<dbReference type="Proteomes" id="UP000006265">
    <property type="component" value="Unassembled WGS sequence"/>
</dbReference>
<name>K5B9P4_MYCHD</name>
<gene>
    <name evidence="4" type="ORF">C731_0190</name>
</gene>
<dbReference type="GO" id="GO:0015886">
    <property type="term" value="P:heme transport"/>
    <property type="evidence" value="ECO:0007669"/>
    <property type="project" value="InterPro"/>
</dbReference>
<dbReference type="EMBL" id="AMRA01000008">
    <property type="protein sequence ID" value="EKF25803.1"/>
    <property type="molecule type" value="Genomic_DNA"/>
</dbReference>
<sequence length="184" mass="17890">MRSAGRRARCGAFAGALGAAALVAALGLAGNSATAAPDPCAASEVAKTVGSVATSIGEYLEEHPQTNAALTTISKQQAGPQSVAALKAYLDANPDVGKDLQELQRPLTTLSGRCRLPLTMPQLLGLMQAAQQGGAGAPAGLPGGQPSAQTVGLPGAATPANPAPAGTARPGSATLPTAPIAGLP</sequence>
<dbReference type="Gene3D" id="1.20.20.20">
    <property type="entry name" value="Haemophore, haem-binding domain"/>
    <property type="match status" value="1"/>
</dbReference>
<evidence type="ECO:0000259" key="3">
    <source>
        <dbReference type="Pfam" id="PF16525"/>
    </source>
</evidence>
<feature type="compositionally biased region" description="Low complexity" evidence="1">
    <location>
        <begin position="144"/>
        <end position="171"/>
    </location>
</feature>
<dbReference type="InterPro" id="IPR030937">
    <property type="entry name" value="Hemophore_Rv0203"/>
</dbReference>
<feature type="region of interest" description="Disordered" evidence="1">
    <location>
        <begin position="133"/>
        <end position="184"/>
    </location>
</feature>
<proteinExistence type="predicted"/>
<organism evidence="4 5">
    <name type="scientific">Mycolicibacterium hassiacum (strain DSM 44199 / CIP 105218 / JCM 12690 / 3849)</name>
    <name type="common">Mycobacterium hassiacum</name>
    <dbReference type="NCBI Taxonomy" id="1122247"/>
    <lineage>
        <taxon>Bacteria</taxon>
        <taxon>Bacillati</taxon>
        <taxon>Actinomycetota</taxon>
        <taxon>Actinomycetes</taxon>
        <taxon>Mycobacteriales</taxon>
        <taxon>Mycobacteriaceae</taxon>
        <taxon>Mycolicibacterium</taxon>
    </lineage>
</organism>
<evidence type="ECO:0000256" key="1">
    <source>
        <dbReference type="SAM" id="MobiDB-lite"/>
    </source>
</evidence>
<protein>
    <recommendedName>
        <fullName evidence="3">Haemophore haem-binding domain-containing protein</fullName>
    </recommendedName>
</protein>
<dbReference type="eggNOG" id="ENOG5031M5S">
    <property type="taxonomic scope" value="Bacteria"/>
</dbReference>